<evidence type="ECO:0000313" key="3">
    <source>
        <dbReference type="Proteomes" id="UP001056132"/>
    </source>
</evidence>
<dbReference type="RefSeq" id="WP_250025427.1">
    <property type="nucleotide sequence ID" value="NZ_CP097331.1"/>
</dbReference>
<name>A0AAE9L3T4_9BURK</name>
<gene>
    <name evidence="2" type="ORF">M5D45_24345</name>
</gene>
<organism evidence="2 3">
    <name type="scientific">Cupriavidus campinensis</name>
    <dbReference type="NCBI Taxonomy" id="151783"/>
    <lineage>
        <taxon>Bacteria</taxon>
        <taxon>Pseudomonadati</taxon>
        <taxon>Pseudomonadota</taxon>
        <taxon>Betaproteobacteria</taxon>
        <taxon>Burkholderiales</taxon>
        <taxon>Burkholderiaceae</taxon>
        <taxon>Cupriavidus</taxon>
    </lineage>
</organism>
<accession>A0AAE9L3T4</accession>
<proteinExistence type="predicted"/>
<feature type="transmembrane region" description="Helical" evidence="1">
    <location>
        <begin position="160"/>
        <end position="181"/>
    </location>
</feature>
<evidence type="ECO:0000313" key="2">
    <source>
        <dbReference type="EMBL" id="URF06253.1"/>
    </source>
</evidence>
<keyword evidence="1" id="KW-1133">Transmembrane helix</keyword>
<keyword evidence="1" id="KW-0472">Membrane</keyword>
<keyword evidence="1" id="KW-0812">Transmembrane</keyword>
<sequence>MAHAWRQVAWFWLATIGLVGIFCGWGHAASAPAAPSSPPAAATAAAQSTPVELRLMNRPVATLRGTLGGAGPATRAERAEATFDSLSESELGLPLSQLSGTLGDVSGVAFRLGDRVLFALVEGDLDPTDGLTMEAAAAQTRARLQAVIDARRAQLYWPNLLRGALFSLGSLALLVGLIWGIGRARSRMRAALQRALDVHLQQRSGSQFDWTGAVYQLVSRIVQILAVGSVIALGFLWLQFALEQFPLTEPLGDRMGAFILGLLRQIGVSIVESIPGWSRWWSSC</sequence>
<evidence type="ECO:0000256" key="1">
    <source>
        <dbReference type="SAM" id="Phobius"/>
    </source>
</evidence>
<dbReference type="KEGG" id="ccam:M5D45_24345"/>
<dbReference type="Proteomes" id="UP001056132">
    <property type="component" value="Chromosome 2"/>
</dbReference>
<dbReference type="EMBL" id="CP097331">
    <property type="protein sequence ID" value="URF06253.1"/>
    <property type="molecule type" value="Genomic_DNA"/>
</dbReference>
<protein>
    <submittedName>
        <fullName evidence="2">Cytochrome P450</fullName>
    </submittedName>
</protein>
<feature type="transmembrane region" description="Helical" evidence="1">
    <location>
        <begin position="221"/>
        <end position="242"/>
    </location>
</feature>
<reference evidence="2" key="1">
    <citation type="journal article" date="2022" name="Microbiol. Resour. Announc.">
        <title>Genome Sequence of Cupriavidus campinensis Strain G5, a Member of a Bacterial Consortium Capable of Polyethylene Degradation.</title>
        <authorList>
            <person name="Schneider B."/>
            <person name="Pfeiffer F."/>
            <person name="Dyall-Smith M."/>
            <person name="Kunte H.J."/>
        </authorList>
    </citation>
    <scope>NUCLEOTIDE SEQUENCE</scope>
    <source>
        <strain evidence="2">G5</strain>
    </source>
</reference>
<dbReference type="AlphaFoldDB" id="A0AAE9L3T4"/>
<reference evidence="2" key="2">
    <citation type="submission" date="2022-05" db="EMBL/GenBank/DDBJ databases">
        <authorList>
            <person name="Kunte H.-J."/>
        </authorList>
    </citation>
    <scope>NUCLEOTIDE SEQUENCE</scope>
    <source>
        <strain evidence="2">G5</strain>
    </source>
</reference>